<keyword evidence="5 8" id="KW-0238">DNA-binding</keyword>
<evidence type="ECO:0000313" key="13">
    <source>
        <dbReference type="Proteomes" id="UP000036987"/>
    </source>
</evidence>
<comment type="function">
    <text evidence="9">Transcription factor that binds specifically to a 5'-AA[AG]G-3' consensus core sequence.</text>
</comment>
<comment type="caution">
    <text evidence="12">The sequence shown here is derived from an EMBL/GenBank/DDBJ whole genome shotgun (WGS) entry which is preliminary data.</text>
</comment>
<evidence type="ECO:0000256" key="7">
    <source>
        <dbReference type="ARBA" id="ARBA00023242"/>
    </source>
</evidence>
<keyword evidence="2 8" id="KW-0863">Zinc-finger</keyword>
<dbReference type="Pfam" id="PF02701">
    <property type="entry name" value="Zn_ribbon_Dof"/>
    <property type="match status" value="1"/>
</dbReference>
<gene>
    <name evidence="12" type="ORF">ZOSMA_4G01280</name>
</gene>
<keyword evidence="6 9" id="KW-0804">Transcription</keyword>
<dbReference type="PANTHER" id="PTHR31992">
    <property type="entry name" value="DOF ZINC FINGER PROTEIN DOF1.4-RELATED"/>
    <property type="match status" value="1"/>
</dbReference>
<evidence type="ECO:0000256" key="8">
    <source>
        <dbReference type="PROSITE-ProRule" id="PRU00071"/>
    </source>
</evidence>
<keyword evidence="7 8" id="KW-0539">Nucleus</keyword>
<evidence type="ECO:0000256" key="1">
    <source>
        <dbReference type="ARBA" id="ARBA00022723"/>
    </source>
</evidence>
<dbReference type="OrthoDB" id="1927254at2759"/>
<keyword evidence="3 9" id="KW-0862">Zinc</keyword>
<evidence type="ECO:0000256" key="3">
    <source>
        <dbReference type="ARBA" id="ARBA00022833"/>
    </source>
</evidence>
<dbReference type="PROSITE" id="PS50884">
    <property type="entry name" value="ZF_DOF_2"/>
    <property type="match status" value="1"/>
</dbReference>
<dbReference type="GO" id="GO:0005634">
    <property type="term" value="C:nucleus"/>
    <property type="evidence" value="ECO:0007669"/>
    <property type="project" value="UniProtKB-SubCell"/>
</dbReference>
<dbReference type="PANTHER" id="PTHR31992:SF141">
    <property type="entry name" value="DOF ZINC FINGER PROTEIN DOF1.4"/>
    <property type="match status" value="1"/>
</dbReference>
<keyword evidence="4 9" id="KW-0805">Transcription regulation</keyword>
<feature type="compositionally biased region" description="Basic residues" evidence="10">
    <location>
        <begin position="91"/>
        <end position="101"/>
    </location>
</feature>
<dbReference type="GO" id="GO:0008270">
    <property type="term" value="F:zinc ion binding"/>
    <property type="evidence" value="ECO:0007669"/>
    <property type="project" value="UniProtKB-KW"/>
</dbReference>
<evidence type="ECO:0000256" key="5">
    <source>
        <dbReference type="ARBA" id="ARBA00023125"/>
    </source>
</evidence>
<dbReference type="InterPro" id="IPR045174">
    <property type="entry name" value="Dof"/>
</dbReference>
<reference evidence="13" key="1">
    <citation type="journal article" date="2016" name="Nature">
        <title>The genome of the seagrass Zostera marina reveals angiosperm adaptation to the sea.</title>
        <authorList>
            <person name="Olsen J.L."/>
            <person name="Rouze P."/>
            <person name="Verhelst B."/>
            <person name="Lin Y.-C."/>
            <person name="Bayer T."/>
            <person name="Collen J."/>
            <person name="Dattolo E."/>
            <person name="De Paoli E."/>
            <person name="Dittami S."/>
            <person name="Maumus F."/>
            <person name="Michel G."/>
            <person name="Kersting A."/>
            <person name="Lauritano C."/>
            <person name="Lohaus R."/>
            <person name="Toepel M."/>
            <person name="Tonon T."/>
            <person name="Vanneste K."/>
            <person name="Amirebrahimi M."/>
            <person name="Brakel J."/>
            <person name="Bostroem C."/>
            <person name="Chovatia M."/>
            <person name="Grimwood J."/>
            <person name="Jenkins J.W."/>
            <person name="Jueterbock A."/>
            <person name="Mraz A."/>
            <person name="Stam W.T."/>
            <person name="Tice H."/>
            <person name="Bornberg-Bauer E."/>
            <person name="Green P.J."/>
            <person name="Pearson G.A."/>
            <person name="Procaccini G."/>
            <person name="Duarte C.M."/>
            <person name="Schmutz J."/>
            <person name="Reusch T.B.H."/>
            <person name="Van de Peer Y."/>
        </authorList>
    </citation>
    <scope>NUCLEOTIDE SEQUENCE [LARGE SCALE GENOMIC DNA]</scope>
    <source>
        <strain evidence="13">cv. Finnish</strain>
    </source>
</reference>
<sequence>MTSGMFLRWCQKERSMVVGSSDSKLVSGDLSEKLTSRRPPKVSCPRCHSDNTKFCYYNNYSRSQPRYFCKACRRHWTNGGTLRNVPIGGGRKNKKRSKTTHRLASSSSSSAIKNDAGVNYISEIFKSRRISFSPSIMTSGSYLNNDTGGGGNILRPFLANFPDSSLPSTYSFLPFGSNREEECVTGEGYGMIKNGAGNCYYGVGDSSWQKTETTTACSFPNLTGFEFSSTIGGGSSGGSGGGYWASYWDELGGFSTFPPCNGFP</sequence>
<comment type="subcellular location">
    <subcellularLocation>
        <location evidence="8 9">Nucleus</location>
    </subcellularLocation>
</comment>
<evidence type="ECO:0000256" key="9">
    <source>
        <dbReference type="RuleBase" id="RU369094"/>
    </source>
</evidence>
<dbReference type="PROSITE" id="PS01361">
    <property type="entry name" value="ZF_DOF_1"/>
    <property type="match status" value="1"/>
</dbReference>
<feature type="region of interest" description="Disordered" evidence="10">
    <location>
        <begin position="83"/>
        <end position="108"/>
    </location>
</feature>
<protein>
    <recommendedName>
        <fullName evidence="9">Dof zinc finger protein</fullName>
    </recommendedName>
</protein>
<dbReference type="GO" id="GO:0003700">
    <property type="term" value="F:DNA-binding transcription factor activity"/>
    <property type="evidence" value="ECO:0007669"/>
    <property type="project" value="UniProtKB-UniRule"/>
</dbReference>
<feature type="domain" description="Dof-type" evidence="11">
    <location>
        <begin position="42"/>
        <end position="96"/>
    </location>
</feature>
<evidence type="ECO:0000259" key="11">
    <source>
        <dbReference type="PROSITE" id="PS50884"/>
    </source>
</evidence>
<dbReference type="AlphaFoldDB" id="A0A0K9NYM2"/>
<accession>A0A0K9NYM2</accession>
<dbReference type="EMBL" id="LFYR01001430">
    <property type="protein sequence ID" value="KMZ61839.1"/>
    <property type="molecule type" value="Genomic_DNA"/>
</dbReference>
<evidence type="ECO:0000313" key="12">
    <source>
        <dbReference type="EMBL" id="KMZ61839.1"/>
    </source>
</evidence>
<evidence type="ECO:0000256" key="10">
    <source>
        <dbReference type="SAM" id="MobiDB-lite"/>
    </source>
</evidence>
<evidence type="ECO:0000256" key="6">
    <source>
        <dbReference type="ARBA" id="ARBA00023163"/>
    </source>
</evidence>
<evidence type="ECO:0000256" key="4">
    <source>
        <dbReference type="ARBA" id="ARBA00023015"/>
    </source>
</evidence>
<keyword evidence="13" id="KW-1185">Reference proteome</keyword>
<dbReference type="Proteomes" id="UP000036987">
    <property type="component" value="Unassembled WGS sequence"/>
</dbReference>
<dbReference type="InterPro" id="IPR003851">
    <property type="entry name" value="Znf_Dof"/>
</dbReference>
<dbReference type="GO" id="GO:0003677">
    <property type="term" value="F:DNA binding"/>
    <property type="evidence" value="ECO:0007669"/>
    <property type="project" value="UniProtKB-UniRule"/>
</dbReference>
<keyword evidence="1 9" id="KW-0479">Metal-binding</keyword>
<organism evidence="12 13">
    <name type="scientific">Zostera marina</name>
    <name type="common">Eelgrass</name>
    <dbReference type="NCBI Taxonomy" id="29655"/>
    <lineage>
        <taxon>Eukaryota</taxon>
        <taxon>Viridiplantae</taxon>
        <taxon>Streptophyta</taxon>
        <taxon>Embryophyta</taxon>
        <taxon>Tracheophyta</taxon>
        <taxon>Spermatophyta</taxon>
        <taxon>Magnoliopsida</taxon>
        <taxon>Liliopsida</taxon>
        <taxon>Zosteraceae</taxon>
        <taxon>Zostera</taxon>
    </lineage>
</organism>
<name>A0A0K9NYM2_ZOSMR</name>
<evidence type="ECO:0000256" key="2">
    <source>
        <dbReference type="ARBA" id="ARBA00022771"/>
    </source>
</evidence>
<proteinExistence type="predicted"/>